<evidence type="ECO:0000313" key="1">
    <source>
        <dbReference type="EMBL" id="KAF5244804.1"/>
    </source>
</evidence>
<dbReference type="EMBL" id="JABEVY010000171">
    <property type="protein sequence ID" value="KAF5244804.1"/>
    <property type="molecule type" value="Genomic_DNA"/>
</dbReference>
<reference evidence="1 2" key="1">
    <citation type="journal article" date="2020" name="BMC Genomics">
        <title>Correction to: Identification and distribution of gene clusters required for synthesis of sphingolipid metabolism inhibitors in diverse species of the filamentous fungus Fusarium.</title>
        <authorList>
            <person name="Kim H.S."/>
            <person name="Lohmar J.M."/>
            <person name="Busman M."/>
            <person name="Brown D.W."/>
            <person name="Naumann T.A."/>
            <person name="Divon H.H."/>
            <person name="Lysoe E."/>
            <person name="Uhlig S."/>
            <person name="Proctor R.H."/>
        </authorList>
    </citation>
    <scope>NUCLEOTIDE SEQUENCE [LARGE SCALE GENOMIC DNA]</scope>
    <source>
        <strain evidence="1 2">NRRL 25214</strain>
    </source>
</reference>
<name>A0A8H5E2C5_9HYPO</name>
<protein>
    <submittedName>
        <fullName evidence="1">Uncharacterized protein</fullName>
    </submittedName>
</protein>
<comment type="caution">
    <text evidence="1">The sequence shown here is derived from an EMBL/GenBank/DDBJ whole genome shotgun (WGS) entry which is preliminary data.</text>
</comment>
<accession>A0A8H5E2C5</accession>
<proteinExistence type="predicted"/>
<sequence length="509" mass="58649">MDPFTTIPAELRLQIFSSLQSKATISSLIQASPIMLKGYLTYKSTITRNLLDRDFDDQMIQDATGIILFPSLSEARKSESLVKEHFKSWESRKFPNPLATRDAFLIVQIDKLHSLLMVFVEDYITKATAAFPPREYICLPQLTHSQSHLVFKGKEITRRFDSCNLSESERRRLLRAFLRVELMSLLHKTLGYNSYSLVKWLHIGLISGVKIRDQEAIQCVCVYTSSLYGAVFAHCADAWLPVADATPEAGLLFPDNLFADPTQYGKDIGINGIEERSTIDYIAQWGFSLIFAIIRRAIARSQDTNTLESFVKKLCSFRMNSVVQTSFRRAIPLERFIPPNNMYYSTLNGGEGFHEQIWFKSLMDKLSPPHGRALQYKIFQQRAWPFFDDDRHYPKDTAMLPLFPPQHFLDRMEQERIDEIAPLFGPGPVSKAQVEIKLREFRRAQKWQDKMRPMKENVSNIEPTLPRTSIANHEVSLPAIEKEEQLLTWSPRGVVQWDQSKEAYVLVKI</sequence>
<dbReference type="Proteomes" id="UP000573603">
    <property type="component" value="Unassembled WGS sequence"/>
</dbReference>
<keyword evidence="2" id="KW-1185">Reference proteome</keyword>
<gene>
    <name evidence="1" type="ORF">FANTH_7628</name>
</gene>
<organism evidence="1 2">
    <name type="scientific">Fusarium anthophilum</name>
    <dbReference type="NCBI Taxonomy" id="48485"/>
    <lineage>
        <taxon>Eukaryota</taxon>
        <taxon>Fungi</taxon>
        <taxon>Dikarya</taxon>
        <taxon>Ascomycota</taxon>
        <taxon>Pezizomycotina</taxon>
        <taxon>Sordariomycetes</taxon>
        <taxon>Hypocreomycetidae</taxon>
        <taxon>Hypocreales</taxon>
        <taxon>Nectriaceae</taxon>
        <taxon>Fusarium</taxon>
        <taxon>Fusarium fujikuroi species complex</taxon>
    </lineage>
</organism>
<evidence type="ECO:0000313" key="2">
    <source>
        <dbReference type="Proteomes" id="UP000573603"/>
    </source>
</evidence>
<dbReference type="AlphaFoldDB" id="A0A8H5E2C5"/>